<evidence type="ECO:0000313" key="1">
    <source>
        <dbReference type="EMBL" id="MDX7017226.1"/>
    </source>
</evidence>
<name>A0AAW9EBB0_KLEAE</name>
<dbReference type="AlphaFoldDB" id="A0AAW9EBB0"/>
<feature type="non-terminal residue" evidence="1">
    <location>
        <position position="34"/>
    </location>
</feature>
<dbReference type="EMBL" id="JAWZZT010000026">
    <property type="protein sequence ID" value="MDX7017226.1"/>
    <property type="molecule type" value="Genomic_DNA"/>
</dbReference>
<proteinExistence type="predicted"/>
<sequence>MSLTIRLTGTGGAQQVPVFGCDCAACQRARVDAR</sequence>
<reference evidence="1" key="1">
    <citation type="submission" date="2023-11" db="EMBL/GenBank/DDBJ databases">
        <title>Detection of rare carbapenemases in Enterobacterales - comparison of two colorimetric and two CIM-based carbapenemase assays.</title>
        <authorList>
            <person name="Schaffarczyk L."/>
            <person name="Noster J."/>
            <person name="Stelzer Y."/>
            <person name="Sattler J."/>
            <person name="Gatermann S."/>
            <person name="Hamprecht A."/>
        </authorList>
    </citation>
    <scope>NUCLEOTIDE SEQUENCE</scope>
    <source>
        <strain evidence="1">CIM-Cont-037</strain>
    </source>
</reference>
<organism evidence="1 2">
    <name type="scientific">Klebsiella aerogenes</name>
    <name type="common">Enterobacter aerogenes</name>
    <dbReference type="NCBI Taxonomy" id="548"/>
    <lineage>
        <taxon>Bacteria</taxon>
        <taxon>Pseudomonadati</taxon>
        <taxon>Pseudomonadota</taxon>
        <taxon>Gammaproteobacteria</taxon>
        <taxon>Enterobacterales</taxon>
        <taxon>Enterobacteriaceae</taxon>
        <taxon>Klebsiella/Raoultella group</taxon>
        <taxon>Klebsiella</taxon>
    </lineage>
</organism>
<gene>
    <name evidence="1" type="primary">phnP</name>
    <name evidence="1" type="ORF">SJ059_22515</name>
</gene>
<dbReference type="Gene3D" id="3.60.15.10">
    <property type="entry name" value="Ribonuclease Z/Hydroxyacylglutathione hydrolase-like"/>
    <property type="match status" value="1"/>
</dbReference>
<protein>
    <submittedName>
        <fullName evidence="1">Phosphonate metabolism protein PhnP</fullName>
    </submittedName>
</protein>
<evidence type="ECO:0000313" key="2">
    <source>
        <dbReference type="Proteomes" id="UP001279012"/>
    </source>
</evidence>
<dbReference type="InterPro" id="IPR036866">
    <property type="entry name" value="RibonucZ/Hydroxyglut_hydro"/>
</dbReference>
<comment type="caution">
    <text evidence="1">The sequence shown here is derived from an EMBL/GenBank/DDBJ whole genome shotgun (WGS) entry which is preliminary data.</text>
</comment>
<accession>A0AAW9EBB0</accession>
<dbReference type="Proteomes" id="UP001279012">
    <property type="component" value="Unassembled WGS sequence"/>
</dbReference>